<dbReference type="InterPro" id="IPR001932">
    <property type="entry name" value="PPM-type_phosphatase-like_dom"/>
</dbReference>
<dbReference type="SMART" id="SM00332">
    <property type="entry name" value="PP2Cc"/>
    <property type="match status" value="1"/>
</dbReference>
<organism evidence="16 17">
    <name type="scientific">Mesobacillus selenatarsenatis (strain DSM 18680 / JCM 14380 / FERM P-15431 / SF-1)</name>
    <dbReference type="NCBI Taxonomy" id="1321606"/>
    <lineage>
        <taxon>Bacteria</taxon>
        <taxon>Bacillati</taxon>
        <taxon>Bacillota</taxon>
        <taxon>Bacilli</taxon>
        <taxon>Bacillales</taxon>
        <taxon>Bacillaceae</taxon>
        <taxon>Mesobacillus</taxon>
    </lineage>
</organism>
<dbReference type="Proteomes" id="UP000031014">
    <property type="component" value="Unassembled WGS sequence"/>
</dbReference>
<evidence type="ECO:0000256" key="1">
    <source>
        <dbReference type="ARBA" id="ARBA00004651"/>
    </source>
</evidence>
<dbReference type="PANTHER" id="PTHR43156:SF2">
    <property type="entry name" value="STAGE II SPORULATION PROTEIN E"/>
    <property type="match status" value="1"/>
</dbReference>
<reference evidence="16 17" key="1">
    <citation type="submission" date="2013-06" db="EMBL/GenBank/DDBJ databases">
        <title>Whole genome shotgun sequence of Bacillus selenatarsenatis SF-1.</title>
        <authorList>
            <person name="Kuroda M."/>
            <person name="Sei K."/>
            <person name="Yamashita M."/>
            <person name="Ike M."/>
        </authorList>
    </citation>
    <scope>NUCLEOTIDE SEQUENCE [LARGE SCALE GENOMIC DNA]</scope>
    <source>
        <strain evidence="16 17">SF-1</strain>
    </source>
</reference>
<protein>
    <recommendedName>
        <fullName evidence="13">Stage II sporulation protein E</fullName>
        <ecNumber evidence="2">3.1.3.16</ecNumber>
    </recommendedName>
</protein>
<evidence type="ECO:0000256" key="2">
    <source>
        <dbReference type="ARBA" id="ARBA00013081"/>
    </source>
</evidence>
<evidence type="ECO:0000259" key="15">
    <source>
        <dbReference type="PROSITE" id="PS51746"/>
    </source>
</evidence>
<dbReference type="GO" id="GO:0004722">
    <property type="term" value="F:protein serine/threonine phosphatase activity"/>
    <property type="evidence" value="ECO:0007669"/>
    <property type="project" value="UniProtKB-EC"/>
</dbReference>
<keyword evidence="9 14" id="KW-0472">Membrane</keyword>
<dbReference type="Pfam" id="PF07228">
    <property type="entry name" value="SpoIIE"/>
    <property type="match status" value="1"/>
</dbReference>
<evidence type="ECO:0000256" key="6">
    <source>
        <dbReference type="ARBA" id="ARBA00022912"/>
    </source>
</evidence>
<evidence type="ECO:0000256" key="10">
    <source>
        <dbReference type="ARBA" id="ARBA00047761"/>
    </source>
</evidence>
<dbReference type="InterPro" id="IPR014221">
    <property type="entry name" value="SpoII_E"/>
</dbReference>
<keyword evidence="17" id="KW-1185">Reference proteome</keyword>
<dbReference type="PANTHER" id="PTHR43156">
    <property type="entry name" value="STAGE II SPORULATION PROTEIN E-RELATED"/>
    <property type="match status" value="1"/>
</dbReference>
<proteinExistence type="predicted"/>
<feature type="transmembrane region" description="Helical" evidence="14">
    <location>
        <begin position="163"/>
        <end position="182"/>
    </location>
</feature>
<evidence type="ECO:0000256" key="9">
    <source>
        <dbReference type="ARBA" id="ARBA00023136"/>
    </source>
</evidence>
<comment type="catalytic activity">
    <reaction evidence="10">
        <text>O-phospho-L-seryl-[protein] + H2O = L-seryl-[protein] + phosphate</text>
        <dbReference type="Rhea" id="RHEA:20629"/>
        <dbReference type="Rhea" id="RHEA-COMP:9863"/>
        <dbReference type="Rhea" id="RHEA-COMP:11604"/>
        <dbReference type="ChEBI" id="CHEBI:15377"/>
        <dbReference type="ChEBI" id="CHEBI:29999"/>
        <dbReference type="ChEBI" id="CHEBI:43474"/>
        <dbReference type="ChEBI" id="CHEBI:83421"/>
        <dbReference type="EC" id="3.1.3.16"/>
    </reaction>
</comment>
<evidence type="ECO:0000256" key="12">
    <source>
        <dbReference type="ARBA" id="ARBA00058752"/>
    </source>
</evidence>
<evidence type="ECO:0000256" key="4">
    <source>
        <dbReference type="ARBA" id="ARBA00022692"/>
    </source>
</evidence>
<dbReference type="GO" id="GO:0005886">
    <property type="term" value="C:plasma membrane"/>
    <property type="evidence" value="ECO:0007669"/>
    <property type="project" value="UniProtKB-SubCell"/>
</dbReference>
<feature type="transmembrane region" description="Helical" evidence="14">
    <location>
        <begin position="194"/>
        <end position="214"/>
    </location>
</feature>
<dbReference type="PROSITE" id="PS51746">
    <property type="entry name" value="PPM_2"/>
    <property type="match status" value="1"/>
</dbReference>
<keyword evidence="5" id="KW-0378">Hydrolase</keyword>
<feature type="transmembrane region" description="Helical" evidence="14">
    <location>
        <begin position="257"/>
        <end position="274"/>
    </location>
</feature>
<keyword evidence="4 14" id="KW-0812">Transmembrane</keyword>
<dbReference type="EMBL" id="BASE01000003">
    <property type="protein sequence ID" value="GAM11936.1"/>
    <property type="molecule type" value="Genomic_DNA"/>
</dbReference>
<dbReference type="InterPro" id="IPR036457">
    <property type="entry name" value="PPM-type-like_dom_sf"/>
</dbReference>
<comment type="subcellular location">
    <subcellularLocation>
        <location evidence="1">Cell membrane</location>
        <topology evidence="1">Multi-pass membrane protein</topology>
    </subcellularLocation>
</comment>
<feature type="transmembrane region" description="Helical" evidence="14">
    <location>
        <begin position="44"/>
        <end position="63"/>
    </location>
</feature>
<accession>A0A0A8X1F4</accession>
<comment type="caution">
    <text evidence="16">The sequence shown here is derived from an EMBL/GenBank/DDBJ whole genome shotgun (WGS) entry which is preliminary data.</text>
</comment>
<dbReference type="NCBIfam" id="TIGR02865">
    <property type="entry name" value="spore_II_E"/>
    <property type="match status" value="1"/>
</dbReference>
<feature type="transmembrane region" description="Helical" evidence="14">
    <location>
        <begin position="128"/>
        <end position="151"/>
    </location>
</feature>
<dbReference type="Pfam" id="PF19732">
    <property type="entry name" value="SpoIIE_N"/>
    <property type="match status" value="1"/>
</dbReference>
<dbReference type="SMART" id="SM00331">
    <property type="entry name" value="PP2C_SIG"/>
    <property type="match status" value="1"/>
</dbReference>
<dbReference type="InterPro" id="IPR045768">
    <property type="entry name" value="SpoIIE_N"/>
</dbReference>
<feature type="transmembrane region" description="Helical" evidence="14">
    <location>
        <begin position="226"/>
        <end position="250"/>
    </location>
</feature>
<evidence type="ECO:0000256" key="13">
    <source>
        <dbReference type="ARBA" id="ARBA00074959"/>
    </source>
</evidence>
<dbReference type="SUPFAM" id="SSF81606">
    <property type="entry name" value="PP2C-like"/>
    <property type="match status" value="1"/>
</dbReference>
<evidence type="ECO:0000313" key="17">
    <source>
        <dbReference type="Proteomes" id="UP000031014"/>
    </source>
</evidence>
<dbReference type="GO" id="GO:0030435">
    <property type="term" value="P:sporulation resulting in formation of a cellular spore"/>
    <property type="evidence" value="ECO:0007669"/>
    <property type="project" value="UniProtKB-KW"/>
</dbReference>
<dbReference type="STRING" id="1321606.SAMD00020551_0052"/>
<evidence type="ECO:0000256" key="14">
    <source>
        <dbReference type="SAM" id="Phobius"/>
    </source>
</evidence>
<dbReference type="Gene3D" id="3.60.40.10">
    <property type="entry name" value="PPM-type phosphatase domain"/>
    <property type="match status" value="1"/>
</dbReference>
<evidence type="ECO:0000313" key="16">
    <source>
        <dbReference type="EMBL" id="GAM11936.1"/>
    </source>
</evidence>
<dbReference type="OrthoDB" id="9763774at2"/>
<dbReference type="AlphaFoldDB" id="A0A0A8X1F4"/>
<dbReference type="EC" id="3.1.3.16" evidence="2"/>
<evidence type="ECO:0000256" key="7">
    <source>
        <dbReference type="ARBA" id="ARBA00022969"/>
    </source>
</evidence>
<dbReference type="InterPro" id="IPR052016">
    <property type="entry name" value="Bact_Sigma-Reg"/>
</dbReference>
<keyword evidence="7" id="KW-0749">Sporulation</keyword>
<dbReference type="RefSeq" id="WP_041963896.1">
    <property type="nucleotide sequence ID" value="NZ_BASE01000003.1"/>
</dbReference>
<comment type="function">
    <text evidence="12">Normally needed for pro-sigma E processing during sporulation but can be bypassed in vegetative cells. Activates SpoIIAA by dephosphorylation.</text>
</comment>
<gene>
    <name evidence="16" type="ORF">SAMD00020551_0052</name>
</gene>
<keyword evidence="3" id="KW-1003">Cell membrane</keyword>
<comment type="catalytic activity">
    <reaction evidence="11">
        <text>O-phospho-L-threonyl-[protein] + H2O = L-threonyl-[protein] + phosphate</text>
        <dbReference type="Rhea" id="RHEA:47004"/>
        <dbReference type="Rhea" id="RHEA-COMP:11060"/>
        <dbReference type="Rhea" id="RHEA-COMP:11605"/>
        <dbReference type="ChEBI" id="CHEBI:15377"/>
        <dbReference type="ChEBI" id="CHEBI:30013"/>
        <dbReference type="ChEBI" id="CHEBI:43474"/>
        <dbReference type="ChEBI" id="CHEBI:61977"/>
        <dbReference type="EC" id="3.1.3.16"/>
    </reaction>
</comment>
<evidence type="ECO:0000256" key="8">
    <source>
        <dbReference type="ARBA" id="ARBA00022989"/>
    </source>
</evidence>
<evidence type="ECO:0000256" key="3">
    <source>
        <dbReference type="ARBA" id="ARBA00022475"/>
    </source>
</evidence>
<name>A0A0A8X1F4_MESS1</name>
<evidence type="ECO:0000256" key="11">
    <source>
        <dbReference type="ARBA" id="ARBA00048336"/>
    </source>
</evidence>
<keyword evidence="6" id="KW-0904">Protein phosphatase</keyword>
<evidence type="ECO:0000256" key="5">
    <source>
        <dbReference type="ARBA" id="ARBA00022801"/>
    </source>
</evidence>
<sequence>MQKVERNMMEPIGEVHLEESRFRFAKGMSKLQSKIETLFLKKGYIFLIIGFLLGRALILAQLTPFSLPFFAAVYLIRKDRAPIALFGLVAGAATLSFTDAIFTFGSVFLFLLLYKLTKKWIQNSMKVLPFYIFFTILIGKMLKVLILSGNITLYEGMMTGVEAGLGLVLTFIFMQSIPLMTASKRKQSLKTEEIVCLIIMLASVMTGTIGWTIYDLSVEHVMSRYLVLIFSFVAGATVGSTVGVVTGLIFSLANVSSFYHMSLLAFSGLLGGLLKEGRKPGVALGLFIATLLIGMYGEGGGALGQTLTESAAAVLLFFLTPQSLTSKIAKHIPGTPEYSAEQQQYMRKMRDVTAQRVVQFSNVFEALSKSFSTLQVQDETIETDRDMDYFLSNVTEKTCQTCFKKDHCWTRNFNTTYDYMSEIMQEMDQNSGAVPQKLSREWDKHCTRSKKVMEIMQQQLTYYQANKKLKKQVQESRRLVADQLLGVSEVMGDFAKEIQRERENHSKQEEQILEALQEFGIHIENVEIYSLEQGNVEIYSLEQGNVDIDMTIPYCQGHGECEKLIAPMLSDILKENIVVNSEECSTFPNGFCHVTFRSAKAYTVSTGVAHAAKDGDLISGDSYSTIELSGGKYAIAISDGMGNGERAHSESRDTLLLLQQILQSGIEEKVAIKSVNSILSLRTTDEIFSTLDLVMIDLQNASARFLKIGSTPSFIKRGGKVMKVQASNLPMGILQEFEVDVVGEQLKAGDLLVMMSDGVFEGPKHVENYDLWMKRKINELQTEDPQAIADLIMEEVIRSREGSIEDDMTVVVAKIDHNIPKWASIPVTNYQKRA</sequence>
<dbReference type="FunFam" id="3.60.40.10:FF:000100">
    <property type="entry name" value="Stage II sporulation protein E"/>
    <property type="match status" value="1"/>
</dbReference>
<keyword evidence="8 14" id="KW-1133">Transmembrane helix</keyword>
<feature type="domain" description="PPM-type phosphatase" evidence="15">
    <location>
        <begin position="605"/>
        <end position="815"/>
    </location>
</feature>
<feature type="transmembrane region" description="Helical" evidence="14">
    <location>
        <begin position="83"/>
        <end position="116"/>
    </location>
</feature>